<name>D5WCR2_PARAM</name>
<keyword evidence="2" id="KW-0812">Transmembrane</keyword>
<feature type="compositionally biased region" description="Low complexity" evidence="1">
    <location>
        <begin position="346"/>
        <end position="357"/>
    </location>
</feature>
<evidence type="ECO:0000313" key="3">
    <source>
        <dbReference type="EMBL" id="ADG14691.1"/>
    </source>
</evidence>
<dbReference type="EMBL" id="CP002013">
    <property type="protein sequence ID" value="ADG14691.1"/>
    <property type="molecule type" value="Genomic_DNA"/>
</dbReference>
<feature type="compositionally biased region" description="Low complexity" evidence="1">
    <location>
        <begin position="417"/>
        <end position="428"/>
    </location>
</feature>
<feature type="region of interest" description="Disordered" evidence="1">
    <location>
        <begin position="338"/>
        <end position="371"/>
    </location>
</feature>
<organism evidence="3">
    <name type="scientific">Paraburkholderia atlantica</name>
    <dbReference type="NCBI Taxonomy" id="2654982"/>
    <lineage>
        <taxon>Bacteria</taxon>
        <taxon>Pseudomonadati</taxon>
        <taxon>Pseudomonadota</taxon>
        <taxon>Betaproteobacteria</taxon>
        <taxon>Burkholderiales</taxon>
        <taxon>Burkholderiaceae</taxon>
        <taxon>Paraburkholderia</taxon>
    </lineage>
</organism>
<gene>
    <name evidence="3" type="ordered locus">BC1002_0590</name>
</gene>
<dbReference type="STRING" id="640511.BC1002_0590"/>
<dbReference type="KEGG" id="bge:BC1002_0590"/>
<feature type="compositionally biased region" description="Polar residues" evidence="1">
    <location>
        <begin position="433"/>
        <end position="445"/>
    </location>
</feature>
<proteinExistence type="predicted"/>
<accession>D5WCR2</accession>
<reference evidence="3" key="1">
    <citation type="submission" date="2010-04" db="EMBL/GenBank/DDBJ databases">
        <title>Complete sequence of chromosome 1 of Burkholderia sp. CCGE1002.</title>
        <authorList>
            <consortium name="US DOE Joint Genome Institute"/>
            <person name="Lucas S."/>
            <person name="Copeland A."/>
            <person name="Lapidus A."/>
            <person name="Cheng J.-F."/>
            <person name="Bruce D."/>
            <person name="Goodwin L."/>
            <person name="Pitluck S."/>
            <person name="Chertkov O."/>
            <person name="Detter J.C."/>
            <person name="Han C."/>
            <person name="Tapia R."/>
            <person name="Land M."/>
            <person name="Hauser L."/>
            <person name="Kyrpides N."/>
            <person name="Ovchinnikova G."/>
            <person name="Martinez-Romero E."/>
            <person name="Hernandez M.A.R."/>
            <person name="Tiedje J.M."/>
            <person name="Woyke T."/>
        </authorList>
    </citation>
    <scope>NUCLEOTIDE SEQUENCE [LARGE SCALE GENOMIC DNA]</scope>
    <source>
        <strain evidence="3">CCGE1002</strain>
    </source>
</reference>
<evidence type="ECO:0000256" key="2">
    <source>
        <dbReference type="SAM" id="Phobius"/>
    </source>
</evidence>
<keyword evidence="2" id="KW-1133">Transmembrane helix</keyword>
<sequence length="588" mass="59815">MPRDSTSDQPFFHHCAYCGVPLPGRFSPCPACHALPIDSFDTDDKPGERTVQSRALSTSRAQLDPLPAAASLAADRASRRSAQLKMSPYELLDEATFTPGRRRRRHPLALTAAALATLGAVYIGFLLLDDDASVDTPVTVFGTVHPDKPGQAPAQNVAHSAAPSVAVAPTPVAPQPASMVAKSPRAVVVARQQPANARGAPVASSAPQVVASAPAVAPASPVVANGPTVARSSTPIVARTPTLAPSSPPVVATTPTLAPSSPPVVATAPTAARSSTPVVATTPTVAPSSPPVMATAPTVARTAPPVVATAPAVAQPSPPVMATAPTVARTAPPVVATSSAPTLTRSSPPVVATAPTVAPSPPPVVASKPTVARSSPPVVASAAVPARPSPPVVAATPAVVPSSPLVVTTAPTAAPTTKSSAAISAPTPRGTAVASTNPNPGTNADTMATPLTLADKQRADAERNLKAAHGYLQRGNLAATKARLAAAITAQPDNRDARRMRAQVGTLEQQRDALLSLARGCSNVGRWECASHNANEALRIDSSSKDAQRLVSLASHESAWQTIPPSAWQTVQPPAEESRALRDLLRHH</sequence>
<keyword evidence="2" id="KW-0472">Membrane</keyword>
<reference evidence="3" key="2">
    <citation type="journal article" date="2012" name="J. Bacteriol.">
        <title>Genome Sequences of Burkholderia sp. Strains CCGE1002 and H160, Isolated from Legume Nodules in Mexico and Brazil.</title>
        <authorList>
            <person name="Ormeno-Orrillo E."/>
            <person name="Rogel M.A."/>
            <person name="Chueire L.M."/>
            <person name="Tiedje J.M."/>
            <person name="Martinez-Romero E."/>
            <person name="Hungria M."/>
        </authorList>
    </citation>
    <scope>NUCLEOTIDE SEQUENCE [LARGE SCALE GENOMIC DNA]</scope>
    <source>
        <strain evidence="3">CCGE1002</strain>
    </source>
</reference>
<feature type="region of interest" description="Disordered" evidence="1">
    <location>
        <begin position="240"/>
        <end position="269"/>
    </location>
</feature>
<dbReference type="HOGENOM" id="CLU_463589_0_0_4"/>
<feature type="region of interest" description="Disordered" evidence="1">
    <location>
        <begin position="417"/>
        <end position="445"/>
    </location>
</feature>
<dbReference type="AlphaFoldDB" id="D5WCR2"/>
<protein>
    <submittedName>
        <fullName evidence="3">Uncharacterized protein</fullName>
    </submittedName>
</protein>
<dbReference type="eggNOG" id="COG3087">
    <property type="taxonomic scope" value="Bacteria"/>
</dbReference>
<evidence type="ECO:0000256" key="1">
    <source>
        <dbReference type="SAM" id="MobiDB-lite"/>
    </source>
</evidence>
<feature type="compositionally biased region" description="Low complexity" evidence="1">
    <location>
        <begin position="249"/>
        <end position="269"/>
    </location>
</feature>
<dbReference type="Proteomes" id="UP000002190">
    <property type="component" value="Chromosome 1"/>
</dbReference>
<feature type="transmembrane region" description="Helical" evidence="2">
    <location>
        <begin position="108"/>
        <end position="128"/>
    </location>
</feature>